<evidence type="ECO:0000313" key="1">
    <source>
        <dbReference type="EMBL" id="CAF3720790.1"/>
    </source>
</evidence>
<comment type="caution">
    <text evidence="1">The sequence shown here is derived from an EMBL/GenBank/DDBJ whole genome shotgun (WGS) entry which is preliminary data.</text>
</comment>
<reference evidence="1" key="1">
    <citation type="submission" date="2021-02" db="EMBL/GenBank/DDBJ databases">
        <authorList>
            <person name="Nowell W R."/>
        </authorList>
    </citation>
    <scope>NUCLEOTIDE SEQUENCE</scope>
</reference>
<dbReference type="Proteomes" id="UP000663862">
    <property type="component" value="Unassembled WGS sequence"/>
</dbReference>
<proteinExistence type="predicted"/>
<sequence>MSPTSTTTTTPTTSILPVQCSSYTTISDATRRIAYTGTRTCDLSSFGTTGTWVRFMSPAGATMPTSAPSTSTCGTDEVLRLVRFAIIGLEIHAIGRIRFKLRIVVLSMCLNLSIRQSAIYDIVLCNGIFSRNIKHSYDTNLCIYYIKIYILTSQNFSINQI</sequence>
<dbReference type="AlphaFoldDB" id="A0A818W6B0"/>
<name>A0A818W6B0_9BILA</name>
<evidence type="ECO:0000313" key="3">
    <source>
        <dbReference type="Proteomes" id="UP000663869"/>
    </source>
</evidence>
<dbReference type="EMBL" id="CAJNYU010004048">
    <property type="protein sequence ID" value="CAF3720790.1"/>
    <property type="molecule type" value="Genomic_DNA"/>
</dbReference>
<evidence type="ECO:0000313" key="2">
    <source>
        <dbReference type="EMBL" id="CAF4691673.1"/>
    </source>
</evidence>
<accession>A0A818W6B0</accession>
<gene>
    <name evidence="1" type="ORF">FME351_LOCUS29040</name>
    <name evidence="2" type="ORF">TSG867_LOCUS32898</name>
</gene>
<dbReference type="EMBL" id="CAJOBQ010008448">
    <property type="protein sequence ID" value="CAF4691673.1"/>
    <property type="molecule type" value="Genomic_DNA"/>
</dbReference>
<protein>
    <submittedName>
        <fullName evidence="1">Uncharacterized protein</fullName>
    </submittedName>
</protein>
<organism evidence="1 3">
    <name type="scientific">Rotaria socialis</name>
    <dbReference type="NCBI Taxonomy" id="392032"/>
    <lineage>
        <taxon>Eukaryota</taxon>
        <taxon>Metazoa</taxon>
        <taxon>Spiralia</taxon>
        <taxon>Gnathifera</taxon>
        <taxon>Rotifera</taxon>
        <taxon>Eurotatoria</taxon>
        <taxon>Bdelloidea</taxon>
        <taxon>Philodinida</taxon>
        <taxon>Philodinidae</taxon>
        <taxon>Rotaria</taxon>
    </lineage>
</organism>
<dbReference type="Proteomes" id="UP000663869">
    <property type="component" value="Unassembled WGS sequence"/>
</dbReference>